<reference evidence="1 2" key="1">
    <citation type="submission" date="2016-10" db="EMBL/GenBank/DDBJ databases">
        <authorList>
            <person name="de Groot N.N."/>
        </authorList>
    </citation>
    <scope>NUCLEOTIDE SEQUENCE [LARGE SCALE GENOMIC DNA]</scope>
    <source>
        <strain evidence="1 2">HLD2</strain>
    </source>
</reference>
<proteinExistence type="predicted"/>
<gene>
    <name evidence="1" type="ORF">SAMN03097708_02475</name>
</gene>
<organism evidence="1 2">
    <name type="scientific">Thiohalomonas denitrificans</name>
    <dbReference type="NCBI Taxonomy" id="415747"/>
    <lineage>
        <taxon>Bacteria</taxon>
        <taxon>Pseudomonadati</taxon>
        <taxon>Pseudomonadota</taxon>
        <taxon>Gammaproteobacteria</taxon>
        <taxon>Thiohalomonadales</taxon>
        <taxon>Thiohalomonadaceae</taxon>
        <taxon>Thiohalomonas</taxon>
    </lineage>
</organism>
<dbReference type="STRING" id="415747.SAMN03097708_02475"/>
<protein>
    <submittedName>
        <fullName evidence="1">Uncharacterized protein</fullName>
    </submittedName>
</protein>
<accession>A0A1G5QNI6</accession>
<dbReference type="EMBL" id="FMWD01000007">
    <property type="protein sequence ID" value="SCZ63414.1"/>
    <property type="molecule type" value="Genomic_DNA"/>
</dbReference>
<name>A0A1G5QNI6_9GAMM</name>
<sequence length="231" mass="26831">MSMQADDTSPQDSPGHFALKDCALIAIATGKRAHSLKELRDHLVTINEDSIYYHFWGGLIQPRFEEREFNNDFASWARHGLHDGTLAEKLAVVDPTEFTDPNTLRNELVELVEERLEEREFLRWMPAGRSFEFIRSQIVVFDTHSRVSNPRELCALLPHVSSTSIFYHFIDARQRFPEGVDDFRFWLSGFGHEFDDLAVRLAQVDPYFAPMTELRSNLINVFREYFKESAS</sequence>
<dbReference type="AlphaFoldDB" id="A0A1G5QNI6"/>
<keyword evidence="2" id="KW-1185">Reference proteome</keyword>
<dbReference type="Pfam" id="PF19027">
    <property type="entry name" value="DUF5752"/>
    <property type="match status" value="1"/>
</dbReference>
<evidence type="ECO:0000313" key="1">
    <source>
        <dbReference type="EMBL" id="SCZ63414.1"/>
    </source>
</evidence>
<dbReference type="Proteomes" id="UP000199648">
    <property type="component" value="Unassembled WGS sequence"/>
</dbReference>
<dbReference type="InterPro" id="IPR044036">
    <property type="entry name" value="DUF5752"/>
</dbReference>
<evidence type="ECO:0000313" key="2">
    <source>
        <dbReference type="Proteomes" id="UP000199648"/>
    </source>
</evidence>